<comment type="caution">
    <text evidence="2">The sequence shown here is derived from an EMBL/GenBank/DDBJ whole genome shotgun (WGS) entry which is preliminary data.</text>
</comment>
<gene>
    <name evidence="2" type="ORF">J0A68_09675</name>
</gene>
<proteinExistence type="predicted"/>
<dbReference type="Pfam" id="PF13372">
    <property type="entry name" value="Alginate_exp"/>
    <property type="match status" value="1"/>
</dbReference>
<accession>A0ABS3C3S5</accession>
<evidence type="ECO:0000313" key="2">
    <source>
        <dbReference type="EMBL" id="MBN7811226.1"/>
    </source>
</evidence>
<organism evidence="2 3">
    <name type="scientific">Algoriphagus oliviformis</name>
    <dbReference type="NCBI Taxonomy" id="2811231"/>
    <lineage>
        <taxon>Bacteria</taxon>
        <taxon>Pseudomonadati</taxon>
        <taxon>Bacteroidota</taxon>
        <taxon>Cytophagia</taxon>
        <taxon>Cytophagales</taxon>
        <taxon>Cyclobacteriaceae</taxon>
        <taxon>Algoriphagus</taxon>
    </lineage>
</organism>
<dbReference type="InterPro" id="IPR025388">
    <property type="entry name" value="Alginate_export_dom"/>
</dbReference>
<protein>
    <submittedName>
        <fullName evidence="2">Alginate export family protein</fullName>
    </submittedName>
</protein>
<evidence type="ECO:0000259" key="1">
    <source>
        <dbReference type="Pfam" id="PF13372"/>
    </source>
</evidence>
<name>A0ABS3C3S5_9BACT</name>
<evidence type="ECO:0000313" key="3">
    <source>
        <dbReference type="Proteomes" id="UP000664317"/>
    </source>
</evidence>
<feature type="domain" description="Alginate export" evidence="1">
    <location>
        <begin position="18"/>
        <end position="400"/>
    </location>
</feature>
<dbReference type="Proteomes" id="UP000664317">
    <property type="component" value="Unassembled WGS sequence"/>
</dbReference>
<dbReference type="EMBL" id="JAFKCT010000003">
    <property type="protein sequence ID" value="MBN7811226.1"/>
    <property type="molecule type" value="Genomic_DNA"/>
</dbReference>
<keyword evidence="3" id="KW-1185">Reference proteome</keyword>
<reference evidence="2 3" key="1">
    <citation type="submission" date="2021-03" db="EMBL/GenBank/DDBJ databases">
        <title>novel species isolated from a fishpond in China.</title>
        <authorList>
            <person name="Lu H."/>
            <person name="Cai Z."/>
        </authorList>
    </citation>
    <scope>NUCLEOTIDE SEQUENCE [LARGE SCALE GENOMIC DNA]</scope>
    <source>
        <strain evidence="2 3">H41</strain>
    </source>
</reference>
<sequence length="430" mass="48776">MLGMLLLNPLPSLAQFNVDGQILIRSEFRNGYNKPIAEGLDPAGFIAHRARLQAGYKLDRFNFYMSVQDVRTWGSTSQANVTDGFLSLHEAWGEVDFGENWKVKLGRQELNYDNFRFLGNLDWALQGRSHDFALVKYEKEKSKLHFGGGFNQDGQALSGNIFTVPNQYRAAQLVRFESVLGKVDYTLLFWNEGRQWTTKDAAGNITDKGVRFRQTLGIPMLRTTLKNTTLSGYFYSQFGEDVSGTKVSAFNASAQVSQLLVSTEEGKKWRATLGAELISGTDRAGADKNKSYTLQYGTNHLYNGYIDWFFVSNTWENSVGLKDFFIRSRYEFNPKFWMQTDFHSFSSYADTSLPGESPDSQSKNLGSELDLTFGWIIHEAVSLQGGYSQYFLSDTMRSLHAQTLSDQQNWAYLMVIFRPTSKAKFIGVLQ</sequence>